<evidence type="ECO:0000313" key="2">
    <source>
        <dbReference type="EMBL" id="VDO85265.1"/>
    </source>
</evidence>
<protein>
    <submittedName>
        <fullName evidence="4">CTNNB1 binding N-teminal domain-containing protein</fullName>
    </submittedName>
</protein>
<reference evidence="2 3" key="2">
    <citation type="submission" date="2018-11" db="EMBL/GenBank/DDBJ databases">
        <authorList>
            <consortium name="Pathogen Informatics"/>
        </authorList>
    </citation>
    <scope>NUCLEOTIDE SEQUENCE [LARGE SCALE GENOMIC DNA]</scope>
    <source>
        <strain evidence="2">Dakar</strain>
        <strain evidence="3">Dakar, Senegal</strain>
    </source>
</reference>
<keyword evidence="1" id="KW-0472">Membrane</keyword>
<evidence type="ECO:0000256" key="1">
    <source>
        <dbReference type="SAM" id="Phobius"/>
    </source>
</evidence>
<sequence>METDINVEDTDDELNSVVGENSLLSLCTHIYTLLYISSFITNFVY</sequence>
<keyword evidence="3" id="KW-1185">Reference proteome</keyword>
<keyword evidence="1" id="KW-0812">Transmembrane</keyword>
<name>A0A183JMH6_9TREM</name>
<dbReference type="Proteomes" id="UP000279833">
    <property type="component" value="Unassembled WGS sequence"/>
</dbReference>
<organism evidence="4">
    <name type="scientific">Schistosoma curassoni</name>
    <dbReference type="NCBI Taxonomy" id="6186"/>
    <lineage>
        <taxon>Eukaryota</taxon>
        <taxon>Metazoa</taxon>
        <taxon>Spiralia</taxon>
        <taxon>Lophotrochozoa</taxon>
        <taxon>Platyhelminthes</taxon>
        <taxon>Trematoda</taxon>
        <taxon>Digenea</taxon>
        <taxon>Strigeidida</taxon>
        <taxon>Schistosomatoidea</taxon>
        <taxon>Schistosomatidae</taxon>
        <taxon>Schistosoma</taxon>
    </lineage>
</organism>
<accession>A0A183JMH6</accession>
<proteinExistence type="predicted"/>
<feature type="transmembrane region" description="Helical" evidence="1">
    <location>
        <begin position="23"/>
        <end position="44"/>
    </location>
</feature>
<gene>
    <name evidence="2" type="ORF">SCUD_LOCUS3909</name>
</gene>
<reference evidence="4" key="1">
    <citation type="submission" date="2016-06" db="UniProtKB">
        <authorList>
            <consortium name="WormBaseParasite"/>
        </authorList>
    </citation>
    <scope>IDENTIFICATION</scope>
</reference>
<dbReference type="EMBL" id="UZAK01004719">
    <property type="protein sequence ID" value="VDO85265.1"/>
    <property type="molecule type" value="Genomic_DNA"/>
</dbReference>
<keyword evidence="1" id="KW-1133">Transmembrane helix</keyword>
<evidence type="ECO:0000313" key="4">
    <source>
        <dbReference type="WBParaSite" id="SCUD_0000390901-mRNA-1"/>
    </source>
</evidence>
<dbReference type="WBParaSite" id="SCUD_0000390901-mRNA-1">
    <property type="protein sequence ID" value="SCUD_0000390901-mRNA-1"/>
    <property type="gene ID" value="SCUD_0000390901"/>
</dbReference>
<evidence type="ECO:0000313" key="3">
    <source>
        <dbReference type="Proteomes" id="UP000279833"/>
    </source>
</evidence>
<dbReference type="AlphaFoldDB" id="A0A183JMH6"/>